<evidence type="ECO:0000313" key="1">
    <source>
        <dbReference type="EMBL" id="MPC28581.1"/>
    </source>
</evidence>
<accession>A0A5B7E3I8</accession>
<evidence type="ECO:0000313" key="2">
    <source>
        <dbReference type="Proteomes" id="UP000324222"/>
    </source>
</evidence>
<dbReference type="Proteomes" id="UP000324222">
    <property type="component" value="Unassembled WGS sequence"/>
</dbReference>
<reference evidence="1 2" key="1">
    <citation type="submission" date="2019-05" db="EMBL/GenBank/DDBJ databases">
        <title>Another draft genome of Portunus trituberculatus and its Hox gene families provides insights of decapod evolution.</title>
        <authorList>
            <person name="Jeong J.-H."/>
            <person name="Song I."/>
            <person name="Kim S."/>
            <person name="Choi T."/>
            <person name="Kim D."/>
            <person name="Ryu S."/>
            <person name="Kim W."/>
        </authorList>
    </citation>
    <scope>NUCLEOTIDE SEQUENCE [LARGE SCALE GENOMIC DNA]</scope>
    <source>
        <tissue evidence="1">Muscle</tissue>
    </source>
</reference>
<organism evidence="1 2">
    <name type="scientific">Portunus trituberculatus</name>
    <name type="common">Swimming crab</name>
    <name type="synonym">Neptunus trituberculatus</name>
    <dbReference type="NCBI Taxonomy" id="210409"/>
    <lineage>
        <taxon>Eukaryota</taxon>
        <taxon>Metazoa</taxon>
        <taxon>Ecdysozoa</taxon>
        <taxon>Arthropoda</taxon>
        <taxon>Crustacea</taxon>
        <taxon>Multicrustacea</taxon>
        <taxon>Malacostraca</taxon>
        <taxon>Eumalacostraca</taxon>
        <taxon>Eucarida</taxon>
        <taxon>Decapoda</taxon>
        <taxon>Pleocyemata</taxon>
        <taxon>Brachyura</taxon>
        <taxon>Eubrachyura</taxon>
        <taxon>Portunoidea</taxon>
        <taxon>Portunidae</taxon>
        <taxon>Portuninae</taxon>
        <taxon>Portunus</taxon>
    </lineage>
</organism>
<keyword evidence="2" id="KW-1185">Reference proteome</keyword>
<comment type="caution">
    <text evidence="1">The sequence shown here is derived from an EMBL/GenBank/DDBJ whole genome shotgun (WGS) entry which is preliminary data.</text>
</comment>
<name>A0A5B7E3I8_PORTR</name>
<dbReference type="AlphaFoldDB" id="A0A5B7E3I8"/>
<protein>
    <submittedName>
        <fullName evidence="1">Uncharacterized protein</fullName>
    </submittedName>
</protein>
<proteinExistence type="predicted"/>
<gene>
    <name evidence="1" type="ORF">E2C01_021790</name>
</gene>
<sequence length="103" mass="11489">MAMEMVICVVHIYQSFPIAMICLQGGREGGREGGWEGGGRGRGLQEELEGCRCGQCRAEGRWECGWTHHPCPQLLYKLKSLELCSSCSVQSQQWLFSPLGLKQ</sequence>
<dbReference type="EMBL" id="VSRR010001936">
    <property type="protein sequence ID" value="MPC28581.1"/>
    <property type="molecule type" value="Genomic_DNA"/>
</dbReference>